<evidence type="ECO:0000313" key="1">
    <source>
        <dbReference type="EMBL" id="CRH06369.1"/>
    </source>
</evidence>
<protein>
    <submittedName>
        <fullName evidence="1">Uncharacterized protein</fullName>
    </submittedName>
</protein>
<reference evidence="1" key="1">
    <citation type="submission" date="2015-04" db="EMBL/GenBank/DDBJ databases">
        <authorList>
            <person name="Syromyatnikov M.Y."/>
            <person name="Popov V.N."/>
        </authorList>
    </citation>
    <scope>NUCLEOTIDE SEQUENCE</scope>
    <source>
        <strain evidence="1">MO-1</strain>
    </source>
</reference>
<organism evidence="1">
    <name type="scientific">Magnetococcus massalia (strain MO-1)</name>
    <dbReference type="NCBI Taxonomy" id="451514"/>
    <lineage>
        <taxon>Bacteria</taxon>
        <taxon>Pseudomonadati</taxon>
        <taxon>Pseudomonadota</taxon>
        <taxon>Magnetococcia</taxon>
        <taxon>Magnetococcales</taxon>
        <taxon>Magnetococcaceae</taxon>
        <taxon>Magnetococcus</taxon>
    </lineage>
</organism>
<gene>
    <name evidence="1" type="ORF">MAGMO_2203</name>
</gene>
<proteinExistence type="predicted"/>
<accession>A0A1S7LJR9</accession>
<sequence>MGAVMSGYHNGCRSYLEYSNDPLERKISQKHEQFHDRLMIGTAYGRICMSICESFELIEFSIDHSDDLRRKVNNKLNELFKCSIRCQEGYATLMTAYYLSDKPNEEILPVYRNKLHPAYVSLYEEFDQLFTDSYKSTFLISVVFQSTISICMQILPIKYDPSIPLSSLCAKVFFDSPLEENQKPDILLDKILISLHNTPILEEILEESKKYSTKDEKVDEILRNANDDLVWRSHTQKNAERAEVIISAIAVRKSLVSGCLKNDCL</sequence>
<dbReference type="AlphaFoldDB" id="A0A1S7LJR9"/>
<name>A0A1S7LJR9_MAGMO</name>
<dbReference type="EMBL" id="LO017727">
    <property type="protein sequence ID" value="CRH06369.1"/>
    <property type="molecule type" value="Genomic_DNA"/>
</dbReference>